<dbReference type="PANTHER" id="PTHR10015:SF206">
    <property type="entry name" value="HSF-TYPE DNA-BINDING DOMAIN-CONTAINING PROTEIN"/>
    <property type="match status" value="1"/>
</dbReference>
<dbReference type="FunFam" id="1.10.10.10:FF:000027">
    <property type="entry name" value="Heat shock transcription factor 1"/>
    <property type="match status" value="1"/>
</dbReference>
<evidence type="ECO:0000259" key="7">
    <source>
        <dbReference type="SMART" id="SM00415"/>
    </source>
</evidence>
<sequence length="235" mass="25989">MPSAAASTPSPSGAMFLKKLFDMMHTTPPSIGGWCQGGTAFEIKKPKEFAHLMLPKYFKHSKLSSFVRQLNFYGFQKCKKEVLLVAHETDESKTCLTFFHQHFVQHKPHLMNKIKRKTNYTEIASDGSTVDEVEELRHEVSDIKSTLSALSAQLGQLAQLVSSMAPLPTAPVKASLPLALPRLEKQNSLIDALEYLEDDGAAPTSSSHGLQPLDTTYLAPLFVKCDGSDTMIYQC</sequence>
<dbReference type="OrthoDB" id="67335at2759"/>
<dbReference type="PRINTS" id="PR00056">
    <property type="entry name" value="HSFDOMAIN"/>
</dbReference>
<comment type="subcellular location">
    <subcellularLocation>
        <location evidence="1">Nucleus</location>
    </subcellularLocation>
</comment>
<dbReference type="GO" id="GO:0043565">
    <property type="term" value="F:sequence-specific DNA binding"/>
    <property type="evidence" value="ECO:0007669"/>
    <property type="project" value="InterPro"/>
</dbReference>
<dbReference type="GO" id="GO:0003700">
    <property type="term" value="F:DNA-binding transcription factor activity"/>
    <property type="evidence" value="ECO:0007669"/>
    <property type="project" value="InterPro"/>
</dbReference>
<dbReference type="InterPro" id="IPR036388">
    <property type="entry name" value="WH-like_DNA-bd_sf"/>
</dbReference>
<evidence type="ECO:0000256" key="2">
    <source>
        <dbReference type="ARBA" id="ARBA00023015"/>
    </source>
</evidence>
<evidence type="ECO:0000256" key="1">
    <source>
        <dbReference type="ARBA" id="ARBA00004123"/>
    </source>
</evidence>
<dbReference type="RefSeq" id="XP_008864256.1">
    <property type="nucleotide sequence ID" value="XM_008866034.1"/>
</dbReference>
<dbReference type="InterPro" id="IPR000232">
    <property type="entry name" value="HSF_DNA-bd"/>
</dbReference>
<evidence type="ECO:0000256" key="6">
    <source>
        <dbReference type="RuleBase" id="RU004020"/>
    </source>
</evidence>
<keyword evidence="3" id="KW-0238">DNA-binding</keyword>
<dbReference type="SUPFAM" id="SSF46785">
    <property type="entry name" value="Winged helix' DNA-binding domain"/>
    <property type="match status" value="1"/>
</dbReference>
<dbReference type="Pfam" id="PF00447">
    <property type="entry name" value="HSF_DNA-bind"/>
    <property type="match status" value="1"/>
</dbReference>
<evidence type="ECO:0000256" key="3">
    <source>
        <dbReference type="ARBA" id="ARBA00023125"/>
    </source>
</evidence>
<dbReference type="InterPro" id="IPR036390">
    <property type="entry name" value="WH_DNA-bd_sf"/>
</dbReference>
<name>A0A024URB3_9STRA</name>
<keyword evidence="2" id="KW-0805">Transcription regulation</keyword>
<keyword evidence="5" id="KW-0539">Nucleus</keyword>
<dbReference type="SMART" id="SM00415">
    <property type="entry name" value="HSF"/>
    <property type="match status" value="1"/>
</dbReference>
<dbReference type="GO" id="GO:0005634">
    <property type="term" value="C:nucleus"/>
    <property type="evidence" value="ECO:0007669"/>
    <property type="project" value="UniProtKB-SubCell"/>
</dbReference>
<evidence type="ECO:0000313" key="8">
    <source>
        <dbReference type="EMBL" id="ETW08163.1"/>
    </source>
</evidence>
<dbReference type="Gene3D" id="1.10.10.10">
    <property type="entry name" value="Winged helix-like DNA-binding domain superfamily/Winged helix DNA-binding domain"/>
    <property type="match status" value="1"/>
</dbReference>
<organism evidence="8">
    <name type="scientific">Aphanomyces invadans</name>
    <dbReference type="NCBI Taxonomy" id="157072"/>
    <lineage>
        <taxon>Eukaryota</taxon>
        <taxon>Sar</taxon>
        <taxon>Stramenopiles</taxon>
        <taxon>Oomycota</taxon>
        <taxon>Saprolegniomycetes</taxon>
        <taxon>Saprolegniales</taxon>
        <taxon>Verrucalvaceae</taxon>
        <taxon>Aphanomyces</taxon>
    </lineage>
</organism>
<protein>
    <recommendedName>
        <fullName evidence="7">HSF-type DNA-binding domain-containing protein</fullName>
    </recommendedName>
</protein>
<feature type="domain" description="HSF-type DNA-binding" evidence="7">
    <location>
        <begin position="12"/>
        <end position="117"/>
    </location>
</feature>
<reference evidence="8" key="1">
    <citation type="submission" date="2013-12" db="EMBL/GenBank/DDBJ databases">
        <title>The Genome Sequence of Aphanomyces invadans NJM9701.</title>
        <authorList>
            <consortium name="The Broad Institute Genomics Platform"/>
            <person name="Russ C."/>
            <person name="Tyler B."/>
            <person name="van West P."/>
            <person name="Dieguez-Uribeondo J."/>
            <person name="Young S.K."/>
            <person name="Zeng Q."/>
            <person name="Gargeya S."/>
            <person name="Fitzgerald M."/>
            <person name="Abouelleil A."/>
            <person name="Alvarado L."/>
            <person name="Chapman S.B."/>
            <person name="Gainer-Dewar J."/>
            <person name="Goldberg J."/>
            <person name="Griggs A."/>
            <person name="Gujja S."/>
            <person name="Hansen M."/>
            <person name="Howarth C."/>
            <person name="Imamovic A."/>
            <person name="Ireland A."/>
            <person name="Larimer J."/>
            <person name="McCowan C."/>
            <person name="Murphy C."/>
            <person name="Pearson M."/>
            <person name="Poon T.W."/>
            <person name="Priest M."/>
            <person name="Roberts A."/>
            <person name="Saif S."/>
            <person name="Shea T."/>
            <person name="Sykes S."/>
            <person name="Wortman J."/>
            <person name="Nusbaum C."/>
            <person name="Birren B."/>
        </authorList>
    </citation>
    <scope>NUCLEOTIDE SEQUENCE [LARGE SCALE GENOMIC DNA]</scope>
    <source>
        <strain evidence="8">NJM9701</strain>
    </source>
</reference>
<proteinExistence type="inferred from homology"/>
<dbReference type="AlphaFoldDB" id="A0A024URB3"/>
<comment type="similarity">
    <text evidence="6">Belongs to the HSF family.</text>
</comment>
<dbReference type="VEuPathDB" id="FungiDB:H310_02500"/>
<evidence type="ECO:0000256" key="5">
    <source>
        <dbReference type="ARBA" id="ARBA00023242"/>
    </source>
</evidence>
<gene>
    <name evidence="8" type="ORF">H310_02500</name>
</gene>
<evidence type="ECO:0000256" key="4">
    <source>
        <dbReference type="ARBA" id="ARBA00023163"/>
    </source>
</evidence>
<accession>A0A024URB3</accession>
<dbReference type="eggNOG" id="KOG0627">
    <property type="taxonomic scope" value="Eukaryota"/>
</dbReference>
<dbReference type="EMBL" id="KI913954">
    <property type="protein sequence ID" value="ETW08163.1"/>
    <property type="molecule type" value="Genomic_DNA"/>
</dbReference>
<dbReference type="PANTHER" id="PTHR10015">
    <property type="entry name" value="HEAT SHOCK TRANSCRIPTION FACTOR"/>
    <property type="match status" value="1"/>
</dbReference>
<dbReference type="GeneID" id="20079550"/>
<keyword evidence="4" id="KW-0804">Transcription</keyword>
<dbReference type="STRING" id="157072.A0A024URB3"/>